<evidence type="ECO:0000256" key="4">
    <source>
        <dbReference type="ARBA" id="ARBA00022989"/>
    </source>
</evidence>
<keyword evidence="4 6" id="KW-1133">Transmembrane helix</keyword>
<dbReference type="PANTHER" id="PTHR30287:SF1">
    <property type="entry name" value="INNER MEMBRANE PROTEIN"/>
    <property type="match status" value="1"/>
</dbReference>
<keyword evidence="9" id="KW-1185">Reference proteome</keyword>
<dbReference type="GO" id="GO:0005886">
    <property type="term" value="C:plasma membrane"/>
    <property type="evidence" value="ECO:0007669"/>
    <property type="project" value="UniProtKB-SubCell"/>
</dbReference>
<dbReference type="RefSeq" id="WP_092498287.1">
    <property type="nucleotide sequence ID" value="NZ_FOFG01000013.1"/>
</dbReference>
<feature type="domain" description="ABC3 transporter permease C-terminal" evidence="7">
    <location>
        <begin position="276"/>
        <end position="392"/>
    </location>
</feature>
<feature type="transmembrane region" description="Helical" evidence="6">
    <location>
        <begin position="27"/>
        <end position="47"/>
    </location>
</feature>
<dbReference type="AlphaFoldDB" id="A0A1H9MEA9"/>
<dbReference type="InterPro" id="IPR038766">
    <property type="entry name" value="Membrane_comp_ABC_pdt"/>
</dbReference>
<keyword evidence="2" id="KW-1003">Cell membrane</keyword>
<evidence type="ECO:0000256" key="1">
    <source>
        <dbReference type="ARBA" id="ARBA00004651"/>
    </source>
</evidence>
<feature type="domain" description="ABC3 transporter permease C-terminal" evidence="7">
    <location>
        <begin position="733"/>
        <end position="844"/>
    </location>
</feature>
<keyword evidence="3 6" id="KW-0812">Transmembrane</keyword>
<feature type="transmembrane region" description="Helical" evidence="6">
    <location>
        <begin position="729"/>
        <end position="753"/>
    </location>
</feature>
<dbReference type="STRING" id="1855383.SAMN05216548_11383"/>
<evidence type="ECO:0000313" key="9">
    <source>
        <dbReference type="Proteomes" id="UP000199647"/>
    </source>
</evidence>
<evidence type="ECO:0000256" key="5">
    <source>
        <dbReference type="ARBA" id="ARBA00023136"/>
    </source>
</evidence>
<dbReference type="Pfam" id="PF02687">
    <property type="entry name" value="FtsX"/>
    <property type="match status" value="2"/>
</dbReference>
<protein>
    <submittedName>
        <fullName evidence="8">Putative ABC transport system permease protein</fullName>
    </submittedName>
</protein>
<feature type="transmembrane region" description="Helical" evidence="6">
    <location>
        <begin position="410"/>
        <end position="431"/>
    </location>
</feature>
<feature type="transmembrane region" description="Helical" evidence="6">
    <location>
        <begin position="272"/>
        <end position="298"/>
    </location>
</feature>
<organism evidence="8 9">
    <name type="scientific">Faunimonas pinastri</name>
    <dbReference type="NCBI Taxonomy" id="1855383"/>
    <lineage>
        <taxon>Bacteria</taxon>
        <taxon>Pseudomonadati</taxon>
        <taxon>Pseudomonadota</taxon>
        <taxon>Alphaproteobacteria</taxon>
        <taxon>Hyphomicrobiales</taxon>
        <taxon>Afifellaceae</taxon>
        <taxon>Faunimonas</taxon>
    </lineage>
</organism>
<feature type="transmembrane region" description="Helical" evidence="6">
    <location>
        <begin position="483"/>
        <end position="507"/>
    </location>
</feature>
<sequence length="854" mass="89941">MNGAASAQSRSLPISLRFALRELRGGLAGFYVFLACIALGVASIAGVNSVSHALTEGISTQGRTILGGDLSISLIHRDLGPEQKAFFARQGTLDTVATMRAMAVRPDGADQTLVELKSVDAAYPRQGELALEGGGDGQALLRETDGAFGALAAPELLDRLNLKVGDDLKLGALTLKLRGVIASEPDRLSEGIGFGPHLMISLDALQRTELLQPGALVTWMNRLSFAGPADPARAKQLAADADKQFPNAGWRMRTSDNASPSLSGNIDRFAQFLTLVGLTALIVGGVGVANAVSSFVDLKRPAIATLKSLGASAGTIFRIYFLQILILALFGIAIGLVVGAILPFVAKWALSDLLPVADVGLYPAELGLAFVYGLLVTVAFSLWPLGRARQMPATSLFADRALGSNVRPPWIYRIFQLVALLLLAGLAIALSSQQRLAVMYIAAVVVAFVVLRLVAVLITFLARHAGRIRGTTLRLAIRNIQRPGALTSSVVLSLGLGLTLLVSLALIDTNLRGQLTGAIADKAPDFFFIDIQNADRDRFVDLLKREAPAASVDTVPMLRGRITAVKGVPATEVKAGEGGSWALQGDRGVTFADTLPRNSRLVQGSWWAAGYDGEPLVSFEEGVAKALNLGIGDHVTVNVLGRNVTARIANIRAVDWDSLSINFVMVFSPNTFAGAPVTDLATLSLPKGGDPGLDRHVASVVTKTFPAVTSVRVKDAIDSVNDLIGKLALAVRVAASLALVVSMLVLGGALAAGHRQRRQDAVILKALGATRTRLLTAFSLEYGILGLATAVFAVAAGSVAAWYVGERVMHIPFHFRPEIAVAAALIALAVTLGLGLAGTWRILSVKAGPFLRNL</sequence>
<evidence type="ECO:0000256" key="6">
    <source>
        <dbReference type="SAM" id="Phobius"/>
    </source>
</evidence>
<accession>A0A1H9MEA9</accession>
<dbReference type="EMBL" id="FOFG01000013">
    <property type="protein sequence ID" value="SER22036.1"/>
    <property type="molecule type" value="Genomic_DNA"/>
</dbReference>
<feature type="transmembrane region" description="Helical" evidence="6">
    <location>
        <begin position="819"/>
        <end position="843"/>
    </location>
</feature>
<comment type="subcellular location">
    <subcellularLocation>
        <location evidence="1">Cell membrane</location>
        <topology evidence="1">Multi-pass membrane protein</topology>
    </subcellularLocation>
</comment>
<dbReference type="Proteomes" id="UP000199647">
    <property type="component" value="Unassembled WGS sequence"/>
</dbReference>
<evidence type="ECO:0000313" key="8">
    <source>
        <dbReference type="EMBL" id="SER22036.1"/>
    </source>
</evidence>
<proteinExistence type="predicted"/>
<feature type="transmembrane region" description="Helical" evidence="6">
    <location>
        <begin position="366"/>
        <end position="385"/>
    </location>
</feature>
<evidence type="ECO:0000256" key="2">
    <source>
        <dbReference type="ARBA" id="ARBA00022475"/>
    </source>
</evidence>
<evidence type="ECO:0000259" key="7">
    <source>
        <dbReference type="Pfam" id="PF02687"/>
    </source>
</evidence>
<gene>
    <name evidence="8" type="ORF">SAMN05216548_11383</name>
</gene>
<dbReference type="OrthoDB" id="9775544at2"/>
<evidence type="ECO:0000256" key="3">
    <source>
        <dbReference type="ARBA" id="ARBA00022692"/>
    </source>
</evidence>
<feature type="transmembrane region" description="Helical" evidence="6">
    <location>
        <begin position="319"/>
        <end position="346"/>
    </location>
</feature>
<reference evidence="8 9" key="1">
    <citation type="submission" date="2016-10" db="EMBL/GenBank/DDBJ databases">
        <authorList>
            <person name="de Groot N.N."/>
        </authorList>
    </citation>
    <scope>NUCLEOTIDE SEQUENCE [LARGE SCALE GENOMIC DNA]</scope>
    <source>
        <strain evidence="8 9">A52C2</strain>
    </source>
</reference>
<feature type="transmembrane region" description="Helical" evidence="6">
    <location>
        <begin position="437"/>
        <end position="462"/>
    </location>
</feature>
<dbReference type="PANTHER" id="PTHR30287">
    <property type="entry name" value="MEMBRANE COMPONENT OF PREDICTED ABC SUPERFAMILY METABOLITE UPTAKE TRANSPORTER"/>
    <property type="match status" value="1"/>
</dbReference>
<keyword evidence="5 6" id="KW-0472">Membrane</keyword>
<name>A0A1H9MEA9_9HYPH</name>
<feature type="transmembrane region" description="Helical" evidence="6">
    <location>
        <begin position="774"/>
        <end position="804"/>
    </location>
</feature>
<dbReference type="InterPro" id="IPR003838">
    <property type="entry name" value="ABC3_permease_C"/>
</dbReference>